<feature type="region of interest" description="Disordered" evidence="1">
    <location>
        <begin position="46"/>
        <end position="94"/>
    </location>
</feature>
<dbReference type="EMBL" id="KB469296">
    <property type="protein sequence ID" value="EPQ60191.1"/>
    <property type="molecule type" value="Genomic_DNA"/>
</dbReference>
<evidence type="ECO:0000256" key="1">
    <source>
        <dbReference type="SAM" id="MobiDB-lite"/>
    </source>
</evidence>
<sequence>MPSTRIQSVAVQSSTQPSTVHHNQSNPAADVDRDVSSILKAVRAFEHNRQRAKKAEDHARTKVKKERSKILPEPVKSTGGKAGAGGKGSRKTKPIGTWDEADVVVGAEDATVVSSPAKSWAANLIRPEKTEVKLADLISANRKSSRPRDSDFEMIPHVPSVIVLDDTFLIEEETSNAGPDEPWEHILSVEDEDAKANAPSYAQVVSQSQ</sequence>
<reference evidence="2 3" key="1">
    <citation type="journal article" date="2012" name="Science">
        <title>The Paleozoic origin of enzymatic lignin decomposition reconstructed from 31 fungal genomes.</title>
        <authorList>
            <person name="Floudas D."/>
            <person name="Binder M."/>
            <person name="Riley R."/>
            <person name="Barry K."/>
            <person name="Blanchette R.A."/>
            <person name="Henrissat B."/>
            <person name="Martinez A.T."/>
            <person name="Otillar R."/>
            <person name="Spatafora J.W."/>
            <person name="Yadav J.S."/>
            <person name="Aerts A."/>
            <person name="Benoit I."/>
            <person name="Boyd A."/>
            <person name="Carlson A."/>
            <person name="Copeland A."/>
            <person name="Coutinho P.M."/>
            <person name="de Vries R.P."/>
            <person name="Ferreira P."/>
            <person name="Findley K."/>
            <person name="Foster B."/>
            <person name="Gaskell J."/>
            <person name="Glotzer D."/>
            <person name="Gorecki P."/>
            <person name="Heitman J."/>
            <person name="Hesse C."/>
            <person name="Hori C."/>
            <person name="Igarashi K."/>
            <person name="Jurgens J.A."/>
            <person name="Kallen N."/>
            <person name="Kersten P."/>
            <person name="Kohler A."/>
            <person name="Kuees U."/>
            <person name="Kumar T.K.A."/>
            <person name="Kuo A."/>
            <person name="LaButti K."/>
            <person name="Larrondo L.F."/>
            <person name="Lindquist E."/>
            <person name="Ling A."/>
            <person name="Lombard V."/>
            <person name="Lucas S."/>
            <person name="Lundell T."/>
            <person name="Martin R."/>
            <person name="McLaughlin D.J."/>
            <person name="Morgenstern I."/>
            <person name="Morin E."/>
            <person name="Murat C."/>
            <person name="Nagy L.G."/>
            <person name="Nolan M."/>
            <person name="Ohm R.A."/>
            <person name="Patyshakuliyeva A."/>
            <person name="Rokas A."/>
            <person name="Ruiz-Duenas F.J."/>
            <person name="Sabat G."/>
            <person name="Salamov A."/>
            <person name="Samejima M."/>
            <person name="Schmutz J."/>
            <person name="Slot J.C."/>
            <person name="St John F."/>
            <person name="Stenlid J."/>
            <person name="Sun H."/>
            <person name="Sun S."/>
            <person name="Syed K."/>
            <person name="Tsang A."/>
            <person name="Wiebenga A."/>
            <person name="Young D."/>
            <person name="Pisabarro A."/>
            <person name="Eastwood D.C."/>
            <person name="Martin F."/>
            <person name="Cullen D."/>
            <person name="Grigoriev I.V."/>
            <person name="Hibbett D.S."/>
        </authorList>
    </citation>
    <scope>NUCLEOTIDE SEQUENCE [LARGE SCALE GENOMIC DNA]</scope>
    <source>
        <strain evidence="2 3">ATCC 11539</strain>
    </source>
</reference>
<dbReference type="Proteomes" id="UP000030669">
    <property type="component" value="Unassembled WGS sequence"/>
</dbReference>
<dbReference type="eggNOG" id="ENOG502SW3R">
    <property type="taxonomic scope" value="Eukaryota"/>
</dbReference>
<feature type="compositionally biased region" description="Basic and acidic residues" evidence="1">
    <location>
        <begin position="46"/>
        <end position="60"/>
    </location>
</feature>
<dbReference type="OMA" id="DRAYEHE"/>
<evidence type="ECO:0000313" key="3">
    <source>
        <dbReference type="Proteomes" id="UP000030669"/>
    </source>
</evidence>
<dbReference type="HOGENOM" id="CLU_104722_0_0_1"/>
<organism evidence="2 3">
    <name type="scientific">Gloeophyllum trabeum (strain ATCC 11539 / FP-39264 / Madison 617)</name>
    <name type="common">Brown rot fungus</name>
    <dbReference type="NCBI Taxonomy" id="670483"/>
    <lineage>
        <taxon>Eukaryota</taxon>
        <taxon>Fungi</taxon>
        <taxon>Dikarya</taxon>
        <taxon>Basidiomycota</taxon>
        <taxon>Agaricomycotina</taxon>
        <taxon>Agaricomycetes</taxon>
        <taxon>Gloeophyllales</taxon>
        <taxon>Gloeophyllaceae</taxon>
        <taxon>Gloeophyllum</taxon>
    </lineage>
</organism>
<evidence type="ECO:0000313" key="2">
    <source>
        <dbReference type="EMBL" id="EPQ60191.1"/>
    </source>
</evidence>
<dbReference type="GeneID" id="19303203"/>
<gene>
    <name evidence="2" type="ORF">GLOTRDRAFT_134918</name>
</gene>
<name>S7QKB6_GLOTA</name>
<dbReference type="OrthoDB" id="3245714at2759"/>
<proteinExistence type="predicted"/>
<accession>S7QKB6</accession>
<protein>
    <submittedName>
        <fullName evidence="2">Uncharacterized protein</fullName>
    </submittedName>
</protein>
<keyword evidence="3" id="KW-1185">Reference proteome</keyword>
<dbReference type="KEGG" id="gtr:GLOTRDRAFT_134918"/>
<dbReference type="AlphaFoldDB" id="S7QKB6"/>
<dbReference type="RefSeq" id="XP_007860653.1">
    <property type="nucleotide sequence ID" value="XM_007862462.1"/>
</dbReference>
<feature type="compositionally biased region" description="Polar residues" evidence="1">
    <location>
        <begin position="1"/>
        <end position="27"/>
    </location>
</feature>
<feature type="region of interest" description="Disordered" evidence="1">
    <location>
        <begin position="1"/>
        <end position="33"/>
    </location>
</feature>